<dbReference type="Proteomes" id="UP001179363">
    <property type="component" value="Unassembled WGS sequence"/>
</dbReference>
<dbReference type="Gene3D" id="1.10.4030.10">
    <property type="entry name" value="Porin chaperone SurA, peptide-binding domain"/>
    <property type="match status" value="1"/>
</dbReference>
<dbReference type="SUPFAM" id="SSF54534">
    <property type="entry name" value="FKBP-like"/>
    <property type="match status" value="1"/>
</dbReference>
<keyword evidence="6" id="KW-0472">Membrane</keyword>
<keyword evidence="4" id="KW-0812">Transmembrane</keyword>
<comment type="subcellular location">
    <subcellularLocation>
        <location evidence="1">Cell inner membrane</location>
        <topology evidence="1">Single-pass type II membrane protein</topology>
        <orientation evidence="1">Periplasmic side</orientation>
    </subcellularLocation>
</comment>
<keyword evidence="7" id="KW-0143">Chaperone</keyword>
<evidence type="ECO:0000256" key="7">
    <source>
        <dbReference type="ARBA" id="ARBA00023186"/>
    </source>
</evidence>
<organism evidence="13 14">
    <name type="scientific">Gillisia lutea</name>
    <dbReference type="NCBI Taxonomy" id="2909668"/>
    <lineage>
        <taxon>Bacteria</taxon>
        <taxon>Pseudomonadati</taxon>
        <taxon>Bacteroidota</taxon>
        <taxon>Flavobacteriia</taxon>
        <taxon>Flavobacteriales</taxon>
        <taxon>Flavobacteriaceae</taxon>
        <taxon>Gillisia</taxon>
    </lineage>
</organism>
<dbReference type="Pfam" id="PF13616">
    <property type="entry name" value="Rotamase_3"/>
    <property type="match status" value="1"/>
</dbReference>
<evidence type="ECO:0000256" key="10">
    <source>
        <dbReference type="ARBA" id="ARBA00042775"/>
    </source>
</evidence>
<keyword evidence="3" id="KW-0997">Cell inner membrane</keyword>
<dbReference type="InterPro" id="IPR046357">
    <property type="entry name" value="PPIase_dom_sf"/>
</dbReference>
<evidence type="ECO:0000313" key="14">
    <source>
        <dbReference type="Proteomes" id="UP001179363"/>
    </source>
</evidence>
<evidence type="ECO:0000313" key="13">
    <source>
        <dbReference type="EMBL" id="MCF4100856.1"/>
    </source>
</evidence>
<evidence type="ECO:0000256" key="9">
    <source>
        <dbReference type="ARBA" id="ARBA00040743"/>
    </source>
</evidence>
<accession>A0ABS9EDC3</accession>
<keyword evidence="14" id="KW-1185">Reference proteome</keyword>
<keyword evidence="11" id="KW-0413">Isomerase</keyword>
<dbReference type="InterPro" id="IPR027304">
    <property type="entry name" value="Trigger_fact/SurA_dom_sf"/>
</dbReference>
<evidence type="ECO:0000256" key="4">
    <source>
        <dbReference type="ARBA" id="ARBA00022692"/>
    </source>
</evidence>
<dbReference type="EMBL" id="JAKGTH010000006">
    <property type="protein sequence ID" value="MCF4100856.1"/>
    <property type="molecule type" value="Genomic_DNA"/>
</dbReference>
<keyword evidence="2" id="KW-1003">Cell membrane</keyword>
<reference evidence="13" key="1">
    <citation type="submission" date="2022-01" db="EMBL/GenBank/DDBJ databases">
        <title>Gillisia lutea sp. nov., isolated from marine plastic residues from the Malvarosa beach (Valencia, Spain).</title>
        <authorList>
            <person name="Vidal-Verdu A."/>
            <person name="Molina-Menor E."/>
            <person name="Satari L."/>
            <person name="Pascual J."/>
            <person name="Pereto J."/>
            <person name="Porcar M."/>
        </authorList>
    </citation>
    <scope>NUCLEOTIDE SEQUENCE</scope>
    <source>
        <strain evidence="13">M10.2A</strain>
    </source>
</reference>
<comment type="caution">
    <text evidence="13">The sequence shown here is derived from an EMBL/GenBank/DDBJ whole genome shotgun (WGS) entry which is preliminary data.</text>
</comment>
<dbReference type="RefSeq" id="WP_236132991.1">
    <property type="nucleotide sequence ID" value="NZ_JAKGTH010000006.1"/>
</dbReference>
<keyword evidence="11" id="KW-0697">Rotamase</keyword>
<evidence type="ECO:0000256" key="2">
    <source>
        <dbReference type="ARBA" id="ARBA00022475"/>
    </source>
</evidence>
<evidence type="ECO:0000256" key="5">
    <source>
        <dbReference type="ARBA" id="ARBA00022989"/>
    </source>
</evidence>
<protein>
    <recommendedName>
        <fullName evidence="9">Periplasmic chaperone PpiD</fullName>
    </recommendedName>
    <alternativeName>
        <fullName evidence="10">Periplasmic folding chaperone</fullName>
    </alternativeName>
</protein>
<dbReference type="Gene3D" id="3.10.50.40">
    <property type="match status" value="1"/>
</dbReference>
<evidence type="ECO:0000256" key="3">
    <source>
        <dbReference type="ARBA" id="ARBA00022519"/>
    </source>
</evidence>
<evidence type="ECO:0000256" key="1">
    <source>
        <dbReference type="ARBA" id="ARBA00004382"/>
    </source>
</evidence>
<feature type="domain" description="PpiC" evidence="12">
    <location>
        <begin position="347"/>
        <end position="454"/>
    </location>
</feature>
<sequence length="707" mass="78389">MAVLNKIRQRSVFLIIIIALALFAFVLADVIRNGGLSSQKSQNVVATVNGEEISREEFAQQVEAYQRNAGPNATTSQVVNQVWNMKLREVVLKEEFEKLGIEVGEAQVRQILRVQLANNPNFSNEAGMFDENRLQEYVANLKATSPQAYDQWVAYENSIAETAKENIYYNLIRAGVGATLIEGEQAYKLQNDNVDLKYVQLPYSSIADSEVSVSKDDIRKYVKEHSERFQVEKSRDIQFVYFPEQASAEDEKEARANVDAVLKSRVEFNAATNNNDTLPSFKDVKDVAGFVNQNSDIQYQDRLIFKDEFRSDFADQIFNLNEGEIYGPYKEAGYWKVSKMIEARQIADSAKASHVMVSWEGLATAGEATTRTKAEAKTLADSIAGVLRNDKAKLAELASTYSDDTASKEKSGDLGYFRPGMMIPAFNDFVFDNNAGTIGVVESEFGYHVISIEEKTAEERAVKIATIARDIEPSEKSLNDLYTKVTKFEIAAKDKGFTDVAKTESYDVRTVRDMKALDENISGVGPQRRIVQWAFEDDVKSGDIKRFEVPGGYVVAQVTAVKKAGEMSAEDASATVTPILIQEKKAELLKAKVKGSTLSEISKNQNVGIQNANAVNLSSPTLAGAGNEPEVVGAAFGMKVGEVSKALTGNKGVYFVEVVARNEAPKMESYRNFANQETAKRRQAVASKVFEALKENADIEDNRARFY</sequence>
<keyword evidence="5" id="KW-1133">Transmembrane helix</keyword>
<dbReference type="InterPro" id="IPR052029">
    <property type="entry name" value="PpiD_chaperone"/>
</dbReference>
<evidence type="ECO:0000256" key="11">
    <source>
        <dbReference type="PROSITE-ProRule" id="PRU00278"/>
    </source>
</evidence>
<gene>
    <name evidence="13" type="ORF">L1I30_04180</name>
</gene>
<dbReference type="SUPFAM" id="SSF109998">
    <property type="entry name" value="Triger factor/SurA peptide-binding domain-like"/>
    <property type="match status" value="1"/>
</dbReference>
<dbReference type="PANTHER" id="PTHR47529">
    <property type="entry name" value="PEPTIDYL-PROLYL CIS-TRANS ISOMERASE D"/>
    <property type="match status" value="1"/>
</dbReference>
<comment type="similarity">
    <text evidence="8">Belongs to the PpiD chaperone family.</text>
</comment>
<name>A0ABS9EDC3_9FLAO</name>
<proteinExistence type="inferred from homology"/>
<dbReference type="PROSITE" id="PS50198">
    <property type="entry name" value="PPIC_PPIASE_2"/>
    <property type="match status" value="1"/>
</dbReference>
<dbReference type="Pfam" id="PF13623">
    <property type="entry name" value="SurA_N_2"/>
    <property type="match status" value="1"/>
</dbReference>
<dbReference type="PANTHER" id="PTHR47529:SF1">
    <property type="entry name" value="PERIPLASMIC CHAPERONE PPID"/>
    <property type="match status" value="1"/>
</dbReference>
<evidence type="ECO:0000256" key="6">
    <source>
        <dbReference type="ARBA" id="ARBA00023136"/>
    </source>
</evidence>
<evidence type="ECO:0000259" key="12">
    <source>
        <dbReference type="PROSITE" id="PS50198"/>
    </source>
</evidence>
<dbReference type="InterPro" id="IPR000297">
    <property type="entry name" value="PPIase_PpiC"/>
</dbReference>
<evidence type="ECO:0000256" key="8">
    <source>
        <dbReference type="ARBA" id="ARBA00038408"/>
    </source>
</evidence>